<dbReference type="InterPro" id="IPR013325">
    <property type="entry name" value="RNA_pol_sigma_r2"/>
</dbReference>
<accession>A0A8E6B3P7</accession>
<sequence>MLSDDLRQRFHGGEPAAVETLFELYTPYIRAIVRRQLSHQLRTQFDSTDIIQSVWVQVVRQLGRDGWRVQGEDQWRALLATITRRRLIDRYRKHYRAASNKDSSITSWESLEEQHLDTPSQMIQADDLWEKMLRLCPSEYHPILQYRRQGLALSEIAEKIGLHEGSVRRILRRLARQIALSEEPLNEPPGEESEGFPA</sequence>
<keyword evidence="4" id="KW-0238">DNA-binding</keyword>
<reference evidence="7" key="1">
    <citation type="submission" date="2021-05" db="EMBL/GenBank/DDBJ databases">
        <title>Complete genome sequence of the cellulolytic planctomycete Telmatocola sphagniphila SP2T and characterization of the first cellulase from planctomycetes.</title>
        <authorList>
            <person name="Rakitin A.L."/>
            <person name="Beletsky A.V."/>
            <person name="Naumoff D.G."/>
            <person name="Kulichevskaya I.S."/>
            <person name="Mardanov A.V."/>
            <person name="Ravin N.V."/>
            <person name="Dedysh S.N."/>
        </authorList>
    </citation>
    <scope>NUCLEOTIDE SEQUENCE</scope>
    <source>
        <strain evidence="7">SP2T</strain>
    </source>
</reference>
<evidence type="ECO:0000256" key="5">
    <source>
        <dbReference type="ARBA" id="ARBA00023163"/>
    </source>
</evidence>
<dbReference type="KEGG" id="tsph:KIH39_21405"/>
<keyword evidence="8" id="KW-1185">Reference proteome</keyword>
<dbReference type="InterPro" id="IPR014284">
    <property type="entry name" value="RNA_pol_sigma-70_dom"/>
</dbReference>
<dbReference type="NCBIfam" id="TIGR02937">
    <property type="entry name" value="sigma70-ECF"/>
    <property type="match status" value="1"/>
</dbReference>
<dbReference type="Pfam" id="PF07638">
    <property type="entry name" value="Sigma70_ECF"/>
    <property type="match status" value="1"/>
</dbReference>
<evidence type="ECO:0000259" key="6">
    <source>
        <dbReference type="Pfam" id="PF07638"/>
    </source>
</evidence>
<dbReference type="GO" id="GO:0006352">
    <property type="term" value="P:DNA-templated transcription initiation"/>
    <property type="evidence" value="ECO:0007669"/>
    <property type="project" value="InterPro"/>
</dbReference>
<proteinExistence type="inferred from homology"/>
<evidence type="ECO:0000313" key="8">
    <source>
        <dbReference type="Proteomes" id="UP000676194"/>
    </source>
</evidence>
<dbReference type="Gene3D" id="1.10.1740.10">
    <property type="match status" value="1"/>
</dbReference>
<organism evidence="7 8">
    <name type="scientific">Telmatocola sphagniphila</name>
    <dbReference type="NCBI Taxonomy" id="1123043"/>
    <lineage>
        <taxon>Bacteria</taxon>
        <taxon>Pseudomonadati</taxon>
        <taxon>Planctomycetota</taxon>
        <taxon>Planctomycetia</taxon>
        <taxon>Gemmatales</taxon>
        <taxon>Gemmataceae</taxon>
    </lineage>
</organism>
<dbReference type="AlphaFoldDB" id="A0A8E6B3P7"/>
<dbReference type="InterPro" id="IPR013324">
    <property type="entry name" value="RNA_pol_sigma_r3/r4-like"/>
</dbReference>
<dbReference type="Proteomes" id="UP000676194">
    <property type="component" value="Chromosome"/>
</dbReference>
<keyword evidence="3" id="KW-0731">Sigma factor</keyword>
<comment type="similarity">
    <text evidence="1">Belongs to the sigma-70 factor family. ECF subfamily.</text>
</comment>
<dbReference type="SUPFAM" id="SSF88659">
    <property type="entry name" value="Sigma3 and sigma4 domains of RNA polymerase sigma factors"/>
    <property type="match status" value="1"/>
</dbReference>
<evidence type="ECO:0000256" key="4">
    <source>
        <dbReference type="ARBA" id="ARBA00023125"/>
    </source>
</evidence>
<evidence type="ECO:0000256" key="3">
    <source>
        <dbReference type="ARBA" id="ARBA00023082"/>
    </source>
</evidence>
<protein>
    <submittedName>
        <fullName evidence="7">Sigma-70 family RNA polymerase sigma factor</fullName>
    </submittedName>
</protein>
<dbReference type="PANTHER" id="PTHR43133:SF8">
    <property type="entry name" value="RNA POLYMERASE SIGMA FACTOR HI_1459-RELATED"/>
    <property type="match status" value="1"/>
</dbReference>
<dbReference type="RefSeq" id="WP_213495259.1">
    <property type="nucleotide sequence ID" value="NZ_CP074694.1"/>
</dbReference>
<dbReference type="PANTHER" id="PTHR43133">
    <property type="entry name" value="RNA POLYMERASE ECF-TYPE SIGMA FACTO"/>
    <property type="match status" value="1"/>
</dbReference>
<feature type="domain" description="RNA polymerase sigma-70 ECF-like HTH" evidence="6">
    <location>
        <begin position="9"/>
        <end position="177"/>
    </location>
</feature>
<keyword evidence="5" id="KW-0804">Transcription</keyword>
<evidence type="ECO:0000256" key="1">
    <source>
        <dbReference type="ARBA" id="ARBA00010641"/>
    </source>
</evidence>
<evidence type="ECO:0000256" key="2">
    <source>
        <dbReference type="ARBA" id="ARBA00023015"/>
    </source>
</evidence>
<dbReference type="GO" id="GO:0016987">
    <property type="term" value="F:sigma factor activity"/>
    <property type="evidence" value="ECO:0007669"/>
    <property type="project" value="UniProtKB-KW"/>
</dbReference>
<keyword evidence="2" id="KW-0805">Transcription regulation</keyword>
<gene>
    <name evidence="7" type="ORF">KIH39_21405</name>
</gene>
<dbReference type="GO" id="GO:0003677">
    <property type="term" value="F:DNA binding"/>
    <property type="evidence" value="ECO:0007669"/>
    <property type="project" value="UniProtKB-KW"/>
</dbReference>
<dbReference type="InterPro" id="IPR053812">
    <property type="entry name" value="HTH_Sigma70_ECF-like"/>
</dbReference>
<dbReference type="InterPro" id="IPR039425">
    <property type="entry name" value="RNA_pol_sigma-70-like"/>
</dbReference>
<dbReference type="EMBL" id="CP074694">
    <property type="protein sequence ID" value="QVL31378.1"/>
    <property type="molecule type" value="Genomic_DNA"/>
</dbReference>
<name>A0A8E6B3P7_9BACT</name>
<evidence type="ECO:0000313" key="7">
    <source>
        <dbReference type="EMBL" id="QVL31378.1"/>
    </source>
</evidence>
<dbReference type="SUPFAM" id="SSF88946">
    <property type="entry name" value="Sigma2 domain of RNA polymerase sigma factors"/>
    <property type="match status" value="1"/>
</dbReference>